<accession>A0ABX6V3J3</accession>
<sequence length="225" mass="24900">MKTTLAYLPPFILCCLFSSYSVVAQQSETDEKDGSMKEQKHHEDPTRILTRVGVGYDGQLTFNGTLGLDETRMIRGQINEDASEWQLGGSWLFEKGILNVYMNGHEQRNTYSIGTFVPLNKLGVDTGKWQVFPMAGANFVEGKKGNSNSTGAYVGGFVIRPINEHWSVLAYSGISAGSSDYLGVWGGVGASYKITSKQSIRLMASYSEDSYRTDNKVSISYSYEF</sequence>
<feature type="signal peptide" evidence="1">
    <location>
        <begin position="1"/>
        <end position="24"/>
    </location>
</feature>
<reference evidence="2" key="1">
    <citation type="submission" date="2021-07" db="EMBL/GenBank/DDBJ databases">
        <title>Shewanella sp. YLB-07 whole genome sequence.</title>
        <authorList>
            <person name="Yu L."/>
        </authorList>
    </citation>
    <scope>NUCLEOTIDE SEQUENCE</scope>
    <source>
        <strain evidence="2">YLB-08</strain>
    </source>
</reference>
<proteinExistence type="predicted"/>
<dbReference type="RefSeq" id="WP_195873221.1">
    <property type="nucleotide sequence ID" value="NZ_CP045503.2"/>
</dbReference>
<name>A0ABX6V3J3_9GAMM</name>
<organism evidence="2 3">
    <name type="scientific">Shewanella eurypsychrophilus</name>
    <dbReference type="NCBI Taxonomy" id="2593656"/>
    <lineage>
        <taxon>Bacteria</taxon>
        <taxon>Pseudomonadati</taxon>
        <taxon>Pseudomonadota</taxon>
        <taxon>Gammaproteobacteria</taxon>
        <taxon>Alteromonadales</taxon>
        <taxon>Shewanellaceae</taxon>
        <taxon>Shewanella</taxon>
    </lineage>
</organism>
<evidence type="ECO:0000256" key="1">
    <source>
        <dbReference type="SAM" id="SignalP"/>
    </source>
</evidence>
<evidence type="ECO:0000313" key="2">
    <source>
        <dbReference type="EMBL" id="QPG57209.1"/>
    </source>
</evidence>
<evidence type="ECO:0008006" key="4">
    <source>
        <dbReference type="Google" id="ProtNLM"/>
    </source>
</evidence>
<protein>
    <recommendedName>
        <fullName evidence="4">Outer membrane protein beta-barrel domain-containing protein</fullName>
    </recommendedName>
</protein>
<dbReference type="EMBL" id="CP045503">
    <property type="protein sequence ID" value="QPG57209.1"/>
    <property type="molecule type" value="Genomic_DNA"/>
</dbReference>
<keyword evidence="1" id="KW-0732">Signal</keyword>
<keyword evidence="3" id="KW-1185">Reference proteome</keyword>
<feature type="chain" id="PRO_5047506349" description="Outer membrane protein beta-barrel domain-containing protein" evidence="1">
    <location>
        <begin position="25"/>
        <end position="225"/>
    </location>
</feature>
<gene>
    <name evidence="2" type="ORF">FM038_006980</name>
</gene>
<dbReference type="Proteomes" id="UP000316416">
    <property type="component" value="Chromosome"/>
</dbReference>
<evidence type="ECO:0000313" key="3">
    <source>
        <dbReference type="Proteomes" id="UP000316416"/>
    </source>
</evidence>